<dbReference type="SMART" id="SM00849">
    <property type="entry name" value="Lactamase_B"/>
    <property type="match status" value="1"/>
</dbReference>
<accession>A0A8J3QAN0</accession>
<evidence type="ECO:0000313" key="3">
    <source>
        <dbReference type="Proteomes" id="UP000612899"/>
    </source>
</evidence>
<comment type="caution">
    <text evidence="2">The sequence shown here is derived from an EMBL/GenBank/DDBJ whole genome shotgun (WGS) entry which is preliminary data.</text>
</comment>
<feature type="domain" description="Metallo-beta-lactamase" evidence="1">
    <location>
        <begin position="19"/>
        <end position="202"/>
    </location>
</feature>
<dbReference type="InterPro" id="IPR036866">
    <property type="entry name" value="RibonucZ/Hydroxyglut_hydro"/>
</dbReference>
<dbReference type="InterPro" id="IPR050855">
    <property type="entry name" value="NDM-1-like"/>
</dbReference>
<dbReference type="Proteomes" id="UP000612899">
    <property type="component" value="Unassembled WGS sequence"/>
</dbReference>
<dbReference type="CDD" id="cd16282">
    <property type="entry name" value="metallo-hydrolase-like_MBL-fold"/>
    <property type="match status" value="1"/>
</dbReference>
<organism evidence="2 3">
    <name type="scientific">Rhizocola hellebori</name>
    <dbReference type="NCBI Taxonomy" id="1392758"/>
    <lineage>
        <taxon>Bacteria</taxon>
        <taxon>Bacillati</taxon>
        <taxon>Actinomycetota</taxon>
        <taxon>Actinomycetes</taxon>
        <taxon>Micromonosporales</taxon>
        <taxon>Micromonosporaceae</taxon>
        <taxon>Rhizocola</taxon>
    </lineage>
</organism>
<dbReference type="PANTHER" id="PTHR42951">
    <property type="entry name" value="METALLO-BETA-LACTAMASE DOMAIN-CONTAINING"/>
    <property type="match status" value="1"/>
</dbReference>
<dbReference type="RefSeq" id="WP_203911055.1">
    <property type="nucleotide sequence ID" value="NZ_BONY01000035.1"/>
</dbReference>
<dbReference type="EMBL" id="BONY01000035">
    <property type="protein sequence ID" value="GIH07259.1"/>
    <property type="molecule type" value="Genomic_DNA"/>
</dbReference>
<dbReference type="AlphaFoldDB" id="A0A8J3QAN0"/>
<dbReference type="InterPro" id="IPR001279">
    <property type="entry name" value="Metallo-B-lactamas"/>
</dbReference>
<protein>
    <submittedName>
        <fullName evidence="2">MBL fold metallo-hydrolase</fullName>
    </submittedName>
</protein>
<proteinExistence type="predicted"/>
<dbReference type="PANTHER" id="PTHR42951:SF4">
    <property type="entry name" value="ACYL-COENZYME A THIOESTERASE MBLAC2"/>
    <property type="match status" value="1"/>
</dbReference>
<dbReference type="SUPFAM" id="SSF56281">
    <property type="entry name" value="Metallo-hydrolase/oxidoreductase"/>
    <property type="match status" value="1"/>
</dbReference>
<gene>
    <name evidence="2" type="ORF">Rhe02_53260</name>
</gene>
<evidence type="ECO:0000313" key="2">
    <source>
        <dbReference type="EMBL" id="GIH07259.1"/>
    </source>
</evidence>
<evidence type="ECO:0000259" key="1">
    <source>
        <dbReference type="SMART" id="SM00849"/>
    </source>
</evidence>
<dbReference type="Pfam" id="PF00753">
    <property type="entry name" value="Lactamase_B"/>
    <property type="match status" value="1"/>
</dbReference>
<name>A0A8J3QAN0_9ACTN</name>
<reference evidence="2" key="1">
    <citation type="submission" date="2021-01" db="EMBL/GenBank/DDBJ databases">
        <title>Whole genome shotgun sequence of Rhizocola hellebori NBRC 109834.</title>
        <authorList>
            <person name="Komaki H."/>
            <person name="Tamura T."/>
        </authorList>
    </citation>
    <scope>NUCLEOTIDE SEQUENCE</scope>
    <source>
        <strain evidence="2">NBRC 109834</strain>
    </source>
</reference>
<dbReference type="Gene3D" id="3.60.15.10">
    <property type="entry name" value="Ribonuclease Z/Hydroxyacylglutathione hydrolase-like"/>
    <property type="match status" value="1"/>
</dbReference>
<keyword evidence="3" id="KW-1185">Reference proteome</keyword>
<sequence length="270" mass="29504">MRFTEIADRVYLLPYPAFNVNCTLIVGDERALLIDTLSDHAQGGELGEAVRQVTPLEFALVNTHFHFDHCFGNAVLAPEGAPIWGHPDTAKELAERGEHWRLEWEAEYGLDLSQVRIVPPNQLVGREATIQLGGREVVLSHHGRGHTAGDIVARVDGVLVAGDLVEQGAPPAFEDAYPLEWPEALAQLQTLCGPQTVIVPGHGEPVGRDFLDAQHDLLTRLDWLIREGHADAAPQERVVAASPLNQWGQDGLAQSRIAVKRGFAQLSGQL</sequence>